<evidence type="ECO:0000313" key="6">
    <source>
        <dbReference type="Proteomes" id="UP001597326"/>
    </source>
</evidence>
<name>A0ABW4RSD8_9ACTN</name>
<evidence type="ECO:0000313" key="5">
    <source>
        <dbReference type="EMBL" id="MFD1889161.1"/>
    </source>
</evidence>
<keyword evidence="2 5" id="KW-0238">DNA-binding</keyword>
<organism evidence="5 6">
    <name type="scientific">Luteococcus peritonei</name>
    <dbReference type="NCBI Taxonomy" id="88874"/>
    <lineage>
        <taxon>Bacteria</taxon>
        <taxon>Bacillati</taxon>
        <taxon>Actinomycetota</taxon>
        <taxon>Actinomycetes</taxon>
        <taxon>Propionibacteriales</taxon>
        <taxon>Propionibacteriaceae</taxon>
        <taxon>Luteococcus</taxon>
    </lineage>
</organism>
<dbReference type="Proteomes" id="UP001597326">
    <property type="component" value="Unassembled WGS sequence"/>
</dbReference>
<protein>
    <submittedName>
        <fullName evidence="5">LacI family DNA-binding transcriptional regulator</fullName>
    </submittedName>
</protein>
<dbReference type="SUPFAM" id="SSF47413">
    <property type="entry name" value="lambda repressor-like DNA-binding domains"/>
    <property type="match status" value="1"/>
</dbReference>
<dbReference type="SUPFAM" id="SSF53822">
    <property type="entry name" value="Periplasmic binding protein-like I"/>
    <property type="match status" value="1"/>
</dbReference>
<evidence type="ECO:0000259" key="4">
    <source>
        <dbReference type="PROSITE" id="PS50932"/>
    </source>
</evidence>
<keyword evidence="1" id="KW-0805">Transcription regulation</keyword>
<dbReference type="PANTHER" id="PTHR30146:SF153">
    <property type="entry name" value="LACTOSE OPERON REPRESSOR"/>
    <property type="match status" value="1"/>
</dbReference>
<dbReference type="InterPro" id="IPR010982">
    <property type="entry name" value="Lambda_DNA-bd_dom_sf"/>
</dbReference>
<dbReference type="InterPro" id="IPR046335">
    <property type="entry name" value="LacI/GalR-like_sensor"/>
</dbReference>
<gene>
    <name evidence="5" type="ORF">ACFSCS_03040</name>
</gene>
<dbReference type="InterPro" id="IPR000843">
    <property type="entry name" value="HTH_LacI"/>
</dbReference>
<dbReference type="Gene3D" id="3.40.50.2300">
    <property type="match status" value="2"/>
</dbReference>
<evidence type="ECO:0000256" key="3">
    <source>
        <dbReference type="ARBA" id="ARBA00023163"/>
    </source>
</evidence>
<dbReference type="CDD" id="cd01392">
    <property type="entry name" value="HTH_LacI"/>
    <property type="match status" value="1"/>
</dbReference>
<dbReference type="Pfam" id="PF00356">
    <property type="entry name" value="LacI"/>
    <property type="match status" value="1"/>
</dbReference>
<dbReference type="SMART" id="SM00354">
    <property type="entry name" value="HTH_LACI"/>
    <property type="match status" value="1"/>
</dbReference>
<keyword evidence="3" id="KW-0804">Transcription</keyword>
<dbReference type="PANTHER" id="PTHR30146">
    <property type="entry name" value="LACI-RELATED TRANSCRIPTIONAL REPRESSOR"/>
    <property type="match status" value="1"/>
</dbReference>
<dbReference type="Pfam" id="PF13377">
    <property type="entry name" value="Peripla_BP_3"/>
    <property type="match status" value="1"/>
</dbReference>
<dbReference type="PROSITE" id="PS50932">
    <property type="entry name" value="HTH_LACI_2"/>
    <property type="match status" value="1"/>
</dbReference>
<proteinExistence type="predicted"/>
<feature type="domain" description="HTH lacI-type" evidence="4">
    <location>
        <begin position="3"/>
        <end position="57"/>
    </location>
</feature>
<reference evidence="6" key="1">
    <citation type="journal article" date="2019" name="Int. J. Syst. Evol. Microbiol.">
        <title>The Global Catalogue of Microorganisms (GCM) 10K type strain sequencing project: providing services to taxonomists for standard genome sequencing and annotation.</title>
        <authorList>
            <consortium name="The Broad Institute Genomics Platform"/>
            <consortium name="The Broad Institute Genome Sequencing Center for Infectious Disease"/>
            <person name="Wu L."/>
            <person name="Ma J."/>
        </authorList>
    </citation>
    <scope>NUCLEOTIDE SEQUENCE [LARGE SCALE GENOMIC DNA]</scope>
    <source>
        <strain evidence="6">CAIM 431</strain>
    </source>
</reference>
<dbReference type="PROSITE" id="PS00356">
    <property type="entry name" value="HTH_LACI_1"/>
    <property type="match status" value="1"/>
</dbReference>
<comment type="caution">
    <text evidence="5">The sequence shown here is derived from an EMBL/GenBank/DDBJ whole genome shotgun (WGS) entry which is preliminary data.</text>
</comment>
<evidence type="ECO:0000256" key="2">
    <source>
        <dbReference type="ARBA" id="ARBA00023125"/>
    </source>
</evidence>
<keyword evidence="6" id="KW-1185">Reference proteome</keyword>
<dbReference type="InterPro" id="IPR028082">
    <property type="entry name" value="Peripla_BP_I"/>
</dbReference>
<dbReference type="EMBL" id="JBHUFZ010000007">
    <property type="protein sequence ID" value="MFD1889161.1"/>
    <property type="molecule type" value="Genomic_DNA"/>
</dbReference>
<dbReference type="RefSeq" id="WP_343873883.1">
    <property type="nucleotide sequence ID" value="NZ_BAAAIX010000021.1"/>
</dbReference>
<dbReference type="Gene3D" id="1.10.260.40">
    <property type="entry name" value="lambda repressor-like DNA-binding domains"/>
    <property type="match status" value="1"/>
</dbReference>
<evidence type="ECO:0000256" key="1">
    <source>
        <dbReference type="ARBA" id="ARBA00023015"/>
    </source>
</evidence>
<dbReference type="CDD" id="cd06267">
    <property type="entry name" value="PBP1_LacI_sugar_binding-like"/>
    <property type="match status" value="1"/>
</dbReference>
<sequence length="334" mass="36106">MAVRLRDVAQRAGVSVRTVSNVVNDAPHVKETTRARVQEAITELGYRPNLSARQLKYGRSGFLTLAIPQIDSPYFAELAQQFTQAAAEHGFIALMDVTGGQVDQERLVMSGMQSHMVDGVVFSPLGVKAADFADRRDSTPMVLLGERAVPEGYDHVAIDSVEASRAVVSHLLQLGRRRIAVIGYEAFDGTASVRLQGFREAMQQAGVPVDEELVVGVTAYARAEGRQAMERLLALPEPPDAVFCFNDLMAIGALSACRAAGVRVPQDVAVAGFDDIAEASFTEPPLTTVRPDIATLTREAVRVLLSRIEDPDEGGAARRVQVPWQLVVRESTVG</sequence>
<dbReference type="GO" id="GO:0003677">
    <property type="term" value="F:DNA binding"/>
    <property type="evidence" value="ECO:0007669"/>
    <property type="project" value="UniProtKB-KW"/>
</dbReference>
<accession>A0ABW4RSD8</accession>